<name>A0ABR7V957_9FLAO</name>
<proteinExistence type="predicted"/>
<reference evidence="1 2" key="1">
    <citation type="submission" date="2020-05" db="EMBL/GenBank/DDBJ databases">
        <title>The draft genome sequence of Maribacter arenosus CAU 1321.</title>
        <authorList>
            <person name="Mu L."/>
        </authorList>
    </citation>
    <scope>NUCLEOTIDE SEQUENCE [LARGE SCALE GENOMIC DNA]</scope>
    <source>
        <strain evidence="1 2">CAU 1321</strain>
    </source>
</reference>
<organism evidence="1 2">
    <name type="scientific">Maribacter arenosus</name>
    <dbReference type="NCBI Taxonomy" id="1854708"/>
    <lineage>
        <taxon>Bacteria</taxon>
        <taxon>Pseudomonadati</taxon>
        <taxon>Bacteroidota</taxon>
        <taxon>Flavobacteriia</taxon>
        <taxon>Flavobacteriales</taxon>
        <taxon>Flavobacteriaceae</taxon>
        <taxon>Maribacter</taxon>
    </lineage>
</organism>
<gene>
    <name evidence="1" type="ORF">HPE63_01975</name>
</gene>
<comment type="caution">
    <text evidence="1">The sequence shown here is derived from an EMBL/GenBank/DDBJ whole genome shotgun (WGS) entry which is preliminary data.</text>
</comment>
<dbReference type="Proteomes" id="UP000598350">
    <property type="component" value="Unassembled WGS sequence"/>
</dbReference>
<dbReference type="RefSeq" id="WP_188312546.1">
    <property type="nucleotide sequence ID" value="NZ_JABTCG010000001.1"/>
</dbReference>
<evidence type="ECO:0000313" key="2">
    <source>
        <dbReference type="Proteomes" id="UP000598350"/>
    </source>
</evidence>
<sequence length="150" mass="15682">MKTKKLSLVDFEAVGSSELLELKGGTDPCPHCENGTRCNGAYHANTNVRAGAYAAAANLTMGSGTGSNPLTAITAFVAGSLSDFFLELQIFDYYDGFSTQGNGSKVDIWADTNGYNAFPNTFGGMHNSGCDGSGGTPVNKPYDPFAPYAL</sequence>
<accession>A0ABR7V957</accession>
<evidence type="ECO:0000313" key="1">
    <source>
        <dbReference type="EMBL" id="MBD0849421.1"/>
    </source>
</evidence>
<protein>
    <submittedName>
        <fullName evidence="1">Uncharacterized protein</fullName>
    </submittedName>
</protein>
<keyword evidence="2" id="KW-1185">Reference proteome</keyword>
<dbReference type="EMBL" id="JABTCG010000001">
    <property type="protein sequence ID" value="MBD0849421.1"/>
    <property type="molecule type" value="Genomic_DNA"/>
</dbReference>